<proteinExistence type="inferred from homology"/>
<evidence type="ECO:0000256" key="2">
    <source>
        <dbReference type="ARBA" id="ARBA00023224"/>
    </source>
</evidence>
<dbReference type="CDD" id="cd11386">
    <property type="entry name" value="MCP_signal"/>
    <property type="match status" value="1"/>
</dbReference>
<sequence length="620" mass="67203">MIKKITLIFCLVILITLALTLIASGSFLKTYKESNMTHASKIALNVTQANFNAAINGLYGSIKSLSSALELNPNQPFDEKLILSNMQNIVESNDAYRNIILAKLSGEVFSVSANGWNNNFNAIKGNREWFNSIIQDKKEANISVPYLSNTGIYEITASAPLLFNNEIVGVIAVGVNLNALIPNSGIEFALTTQSGHIVAIDNNSPDWLNKNLFEIRPEYKGVTDKPMFIDAGDNEYFSLTRLPLSHDLIGYVFTNQTSTFENAQNIRTALISVLVILGFILTLAQFIVVRKELSQIPNVVSNIQLMASGDFTNLSIPKTGNEIDLITESLESLQSRISGVMTTTNTIMHKLSEHQEQISDVTNNNVTRSESELQHIDQVAAAITEMATTANDIAANALSAEGETSSTLTLSSDSLKTLQESSSIVNRVSSSVEESSCIIEELKILSDNISSVVDVIGNISDQTNLLALNAAIEAARAGEQGRGFAVVADEVRALAVKTQDSTANIQTIIATLQTEATKAVDAMENNLQLTNDLAKISNKIEDAFNNISEKVTLLVDINSSVATASEEQSIVNQNIAHNVEDIKNMVVDNLSGVTQAIDSNTEMVALVEELKAEVSFFKVS</sequence>
<evidence type="ECO:0000259" key="6">
    <source>
        <dbReference type="PROSITE" id="PS50111"/>
    </source>
</evidence>
<dbReference type="SUPFAM" id="SSF58104">
    <property type="entry name" value="Methyl-accepting chemotaxis protein (MCP) signaling domain"/>
    <property type="match status" value="1"/>
</dbReference>
<keyword evidence="5" id="KW-0812">Transmembrane</keyword>
<dbReference type="RefSeq" id="WP_146861450.1">
    <property type="nucleotide sequence ID" value="NZ_BJTZ01000002.1"/>
</dbReference>
<evidence type="ECO:0000313" key="8">
    <source>
        <dbReference type="Proteomes" id="UP000321787"/>
    </source>
</evidence>
<dbReference type="Gene3D" id="1.10.287.950">
    <property type="entry name" value="Methyl-accepting chemotaxis protein"/>
    <property type="match status" value="1"/>
</dbReference>
<keyword evidence="2 4" id="KW-0807">Transducer</keyword>
<dbReference type="Gene3D" id="3.30.450.20">
    <property type="entry name" value="PAS domain"/>
    <property type="match status" value="1"/>
</dbReference>
<keyword evidence="5" id="KW-1133">Transmembrane helix</keyword>
<name>A0A510UGB9_ALIFS</name>
<dbReference type="PANTHER" id="PTHR32089">
    <property type="entry name" value="METHYL-ACCEPTING CHEMOTAXIS PROTEIN MCPB"/>
    <property type="match status" value="1"/>
</dbReference>
<dbReference type="GO" id="GO:0006935">
    <property type="term" value="P:chemotaxis"/>
    <property type="evidence" value="ECO:0007669"/>
    <property type="project" value="UniProtKB-ARBA"/>
</dbReference>
<dbReference type="GO" id="GO:0007165">
    <property type="term" value="P:signal transduction"/>
    <property type="evidence" value="ECO:0007669"/>
    <property type="project" value="UniProtKB-KW"/>
</dbReference>
<organism evidence="7 8">
    <name type="scientific">Aliivibrio fischeri</name>
    <name type="common">Vibrio fischeri</name>
    <dbReference type="NCBI Taxonomy" id="668"/>
    <lineage>
        <taxon>Bacteria</taxon>
        <taxon>Pseudomonadati</taxon>
        <taxon>Pseudomonadota</taxon>
        <taxon>Gammaproteobacteria</taxon>
        <taxon>Vibrionales</taxon>
        <taxon>Vibrionaceae</taxon>
        <taxon>Aliivibrio</taxon>
    </lineage>
</organism>
<evidence type="ECO:0000256" key="5">
    <source>
        <dbReference type="SAM" id="Phobius"/>
    </source>
</evidence>
<evidence type="ECO:0000256" key="1">
    <source>
        <dbReference type="ARBA" id="ARBA00004370"/>
    </source>
</evidence>
<feature type="domain" description="Methyl-accepting transducer" evidence="6">
    <location>
        <begin position="347"/>
        <end position="583"/>
    </location>
</feature>
<dbReference type="PANTHER" id="PTHR32089:SF33">
    <property type="entry name" value="TOXIN COREGULATED PILUS BIOSYNTHESIS PROTEIN I"/>
    <property type="match status" value="1"/>
</dbReference>
<evidence type="ECO:0000256" key="4">
    <source>
        <dbReference type="PROSITE-ProRule" id="PRU00284"/>
    </source>
</evidence>
<dbReference type="PROSITE" id="PS50111">
    <property type="entry name" value="CHEMOTAXIS_TRANSDUC_2"/>
    <property type="match status" value="1"/>
</dbReference>
<comment type="caution">
    <text evidence="7">The sequence shown here is derived from an EMBL/GenBank/DDBJ whole genome shotgun (WGS) entry which is preliminary data.</text>
</comment>
<dbReference type="Pfam" id="PF00015">
    <property type="entry name" value="MCPsignal"/>
    <property type="match status" value="1"/>
</dbReference>
<accession>A0A510UGB9</accession>
<dbReference type="EMBL" id="BJTZ01000002">
    <property type="protein sequence ID" value="GEK12460.1"/>
    <property type="molecule type" value="Genomic_DNA"/>
</dbReference>
<dbReference type="SMART" id="SM00283">
    <property type="entry name" value="MA"/>
    <property type="match status" value="1"/>
</dbReference>
<gene>
    <name evidence="7" type="primary">tcpI</name>
    <name evidence="7" type="ORF">AFI02nite_04960</name>
</gene>
<dbReference type="Proteomes" id="UP000321787">
    <property type="component" value="Unassembled WGS sequence"/>
</dbReference>
<keyword evidence="5" id="KW-0472">Membrane</keyword>
<dbReference type="AlphaFoldDB" id="A0A510UGB9"/>
<comment type="similarity">
    <text evidence="3">Belongs to the methyl-accepting chemotaxis (MCP) protein family.</text>
</comment>
<comment type="subcellular location">
    <subcellularLocation>
        <location evidence="1">Membrane</location>
    </subcellularLocation>
</comment>
<evidence type="ECO:0000313" key="7">
    <source>
        <dbReference type="EMBL" id="GEK12460.1"/>
    </source>
</evidence>
<dbReference type="InterPro" id="IPR004089">
    <property type="entry name" value="MCPsignal_dom"/>
</dbReference>
<feature type="transmembrane region" description="Helical" evidence="5">
    <location>
        <begin position="269"/>
        <end position="289"/>
    </location>
</feature>
<dbReference type="Pfam" id="PF22673">
    <property type="entry name" value="MCP-like_PDC_1"/>
    <property type="match status" value="1"/>
</dbReference>
<reference evidence="7 8" key="1">
    <citation type="submission" date="2019-07" db="EMBL/GenBank/DDBJ databases">
        <title>Whole genome shotgun sequence of Aliivibrio fischeri NBRC 101058.</title>
        <authorList>
            <person name="Hosoyama A."/>
            <person name="Uohara A."/>
            <person name="Ohji S."/>
            <person name="Ichikawa N."/>
        </authorList>
    </citation>
    <scope>NUCLEOTIDE SEQUENCE [LARGE SCALE GENOMIC DNA]</scope>
    <source>
        <strain evidence="7 8">NBRC 101058</strain>
    </source>
</reference>
<dbReference type="GO" id="GO:0016020">
    <property type="term" value="C:membrane"/>
    <property type="evidence" value="ECO:0007669"/>
    <property type="project" value="UniProtKB-SubCell"/>
</dbReference>
<protein>
    <submittedName>
        <fullName evidence="7">Chemotaxis protein</fullName>
    </submittedName>
</protein>
<dbReference type="FunFam" id="1.10.287.950:FF:000001">
    <property type="entry name" value="Methyl-accepting chemotaxis sensory transducer"/>
    <property type="match status" value="1"/>
</dbReference>
<evidence type="ECO:0000256" key="3">
    <source>
        <dbReference type="ARBA" id="ARBA00029447"/>
    </source>
</evidence>